<accession>A0A914PKS2</accession>
<organism evidence="2 3">
    <name type="scientific">Panagrolaimus davidi</name>
    <dbReference type="NCBI Taxonomy" id="227884"/>
    <lineage>
        <taxon>Eukaryota</taxon>
        <taxon>Metazoa</taxon>
        <taxon>Ecdysozoa</taxon>
        <taxon>Nematoda</taxon>
        <taxon>Chromadorea</taxon>
        <taxon>Rhabditida</taxon>
        <taxon>Tylenchina</taxon>
        <taxon>Panagrolaimomorpha</taxon>
        <taxon>Panagrolaimoidea</taxon>
        <taxon>Panagrolaimidae</taxon>
        <taxon>Panagrolaimus</taxon>
    </lineage>
</organism>
<dbReference type="WBParaSite" id="PDA_v2.g19011.t1">
    <property type="protein sequence ID" value="PDA_v2.g19011.t1"/>
    <property type="gene ID" value="PDA_v2.g19011"/>
</dbReference>
<dbReference type="GO" id="GO:0016491">
    <property type="term" value="F:oxidoreductase activity"/>
    <property type="evidence" value="ECO:0007669"/>
    <property type="project" value="UniProtKB-KW"/>
</dbReference>
<keyword evidence="2" id="KW-1185">Reference proteome</keyword>
<evidence type="ECO:0000256" key="1">
    <source>
        <dbReference type="ARBA" id="ARBA00023002"/>
    </source>
</evidence>
<dbReference type="Proteomes" id="UP000887578">
    <property type="component" value="Unplaced"/>
</dbReference>
<name>A0A914PKS2_9BILA</name>
<dbReference type="PANTHER" id="PTHR44115:SF2">
    <property type="entry name" value="NAD(P)-BINDING PROTEIN"/>
    <property type="match status" value="1"/>
</dbReference>
<dbReference type="InterPro" id="IPR020904">
    <property type="entry name" value="Sc_DH/Rdtase_CS"/>
</dbReference>
<keyword evidence="1" id="KW-0560">Oxidoreductase</keyword>
<sequence>MSSKIDYSGKVVIITGSSAGIGQAAAVLFAKYGASVTIHGRSEDGIKKTVDLILESGIPKERIHSVRGSVTEEKTLKALIDETVSKFGKIDVLINNVGIASKEGMVANPRSMENLDYVLDVNLKSIIHLTELAIPHLEKIKGNIINVSSVGSQKTSPTMPFYVIAKAALDHFARNYAAILAPQGIRINNLNPGATRTSFIARHGIPDAVVEKMTKDFKIPLGRWGTSEEMGEFLIFMASDKASYMTGQIINVDGGVLIDSPTIKFD</sequence>
<dbReference type="PRINTS" id="PR00080">
    <property type="entry name" value="SDRFAMILY"/>
</dbReference>
<proteinExistence type="predicted"/>
<dbReference type="PANTHER" id="PTHR44115">
    <property type="entry name" value="PROTEIN CBG09704"/>
    <property type="match status" value="1"/>
</dbReference>
<dbReference type="PRINTS" id="PR00081">
    <property type="entry name" value="GDHRDH"/>
</dbReference>
<evidence type="ECO:0000313" key="2">
    <source>
        <dbReference type="Proteomes" id="UP000887578"/>
    </source>
</evidence>
<dbReference type="InterPro" id="IPR002347">
    <property type="entry name" value="SDR_fam"/>
</dbReference>
<dbReference type="AlphaFoldDB" id="A0A914PKS2"/>
<dbReference type="SUPFAM" id="SSF51735">
    <property type="entry name" value="NAD(P)-binding Rossmann-fold domains"/>
    <property type="match status" value="1"/>
</dbReference>
<protein>
    <submittedName>
        <fullName evidence="3">Uncharacterized protein</fullName>
    </submittedName>
</protein>
<dbReference type="FunFam" id="3.40.50.720:FF:000084">
    <property type="entry name" value="Short-chain dehydrogenase reductase"/>
    <property type="match status" value="1"/>
</dbReference>
<reference evidence="3" key="1">
    <citation type="submission" date="2022-11" db="UniProtKB">
        <authorList>
            <consortium name="WormBaseParasite"/>
        </authorList>
    </citation>
    <scope>IDENTIFICATION</scope>
</reference>
<dbReference type="Pfam" id="PF13561">
    <property type="entry name" value="adh_short_C2"/>
    <property type="match status" value="1"/>
</dbReference>
<evidence type="ECO:0000313" key="3">
    <source>
        <dbReference type="WBParaSite" id="PDA_v2.g19011.t1"/>
    </source>
</evidence>
<dbReference type="PROSITE" id="PS00061">
    <property type="entry name" value="ADH_SHORT"/>
    <property type="match status" value="1"/>
</dbReference>
<dbReference type="InterPro" id="IPR036291">
    <property type="entry name" value="NAD(P)-bd_dom_sf"/>
</dbReference>
<dbReference type="Gene3D" id="3.40.50.720">
    <property type="entry name" value="NAD(P)-binding Rossmann-like Domain"/>
    <property type="match status" value="1"/>
</dbReference>